<dbReference type="GO" id="GO:0005886">
    <property type="term" value="C:plasma membrane"/>
    <property type="evidence" value="ECO:0007669"/>
    <property type="project" value="TreeGrafter"/>
</dbReference>
<dbReference type="Pfam" id="PF04279">
    <property type="entry name" value="IspA"/>
    <property type="match status" value="1"/>
</dbReference>
<dbReference type="OrthoDB" id="9788219at2"/>
<evidence type="ECO:0000256" key="4">
    <source>
        <dbReference type="ARBA" id="ARBA00023136"/>
    </source>
</evidence>
<evidence type="ECO:0008006" key="8">
    <source>
        <dbReference type="Google" id="ProtNLM"/>
    </source>
</evidence>
<evidence type="ECO:0000256" key="3">
    <source>
        <dbReference type="ARBA" id="ARBA00022989"/>
    </source>
</evidence>
<accession>A0A1P8MXY3</accession>
<feature type="transmembrane region" description="Helical" evidence="5">
    <location>
        <begin position="78"/>
        <end position="97"/>
    </location>
</feature>
<keyword evidence="1" id="KW-1003">Cell membrane</keyword>
<dbReference type="Proteomes" id="UP000186336">
    <property type="component" value="Chromosome"/>
</dbReference>
<dbReference type="KEGG" id="tom:BWR18_14960"/>
<keyword evidence="4 5" id="KW-0472">Membrane</keyword>
<dbReference type="RefSeq" id="WP_076629265.1">
    <property type="nucleotide sequence ID" value="NZ_CP019312.1"/>
</dbReference>
<evidence type="ECO:0000313" key="7">
    <source>
        <dbReference type="Proteomes" id="UP000186336"/>
    </source>
</evidence>
<evidence type="ECO:0000313" key="6">
    <source>
        <dbReference type="EMBL" id="APX12842.1"/>
    </source>
</evidence>
<name>A0A1P8MXY3_9RHOB</name>
<evidence type="ECO:0000256" key="1">
    <source>
        <dbReference type="ARBA" id="ARBA00022475"/>
    </source>
</evidence>
<keyword evidence="7" id="KW-1185">Reference proteome</keyword>
<organism evidence="6 7">
    <name type="scientific">Tateyamaria omphalii</name>
    <dbReference type="NCBI Taxonomy" id="299262"/>
    <lineage>
        <taxon>Bacteria</taxon>
        <taxon>Pseudomonadati</taxon>
        <taxon>Pseudomonadota</taxon>
        <taxon>Alphaproteobacteria</taxon>
        <taxon>Rhodobacterales</taxon>
        <taxon>Roseobacteraceae</taxon>
        <taxon>Tateyamaria</taxon>
    </lineage>
</organism>
<evidence type="ECO:0000256" key="5">
    <source>
        <dbReference type="SAM" id="Phobius"/>
    </source>
</evidence>
<dbReference type="PANTHER" id="PTHR36917:SF1">
    <property type="entry name" value="INNER MEMBRANE-SPANNING PROTEIN YCIB"/>
    <property type="match status" value="1"/>
</dbReference>
<keyword evidence="2 5" id="KW-0812">Transmembrane</keyword>
<proteinExistence type="predicted"/>
<dbReference type="PANTHER" id="PTHR36917">
    <property type="entry name" value="INTRACELLULAR SEPTATION PROTEIN A-RELATED"/>
    <property type="match status" value="1"/>
</dbReference>
<dbReference type="EMBL" id="CP019312">
    <property type="protein sequence ID" value="APX12842.1"/>
    <property type="molecule type" value="Genomic_DNA"/>
</dbReference>
<dbReference type="STRING" id="299262.BWR18_14960"/>
<dbReference type="InterPro" id="IPR006008">
    <property type="entry name" value="YciB"/>
</dbReference>
<feature type="transmembrane region" description="Helical" evidence="5">
    <location>
        <begin position="12"/>
        <end position="43"/>
    </location>
</feature>
<gene>
    <name evidence="6" type="ORF">BWR18_14960</name>
</gene>
<feature type="transmembrane region" description="Helical" evidence="5">
    <location>
        <begin position="117"/>
        <end position="134"/>
    </location>
</feature>
<evidence type="ECO:0000256" key="2">
    <source>
        <dbReference type="ARBA" id="ARBA00022692"/>
    </source>
</evidence>
<sequence length="185" mass="20607">MDKRLIVEFAPGIAFVLGDALSGIFVGSGFAGVATLIAIVLRWRWDQSLPWLAISIFALTTVLVIAGLFFNDTTFVKISATVGSLAFAVILGLGLLFKPSLIERTLGYKLQLTDEGWYVMNFAWIAITLLRAGANELVWRNTSDKTWVLYSGFSDFGWFGLFFLATWAVAWEYWDGPEDEDEEDA</sequence>
<reference evidence="6 7" key="1">
    <citation type="submission" date="2017-01" db="EMBL/GenBank/DDBJ databases">
        <title>Complete genome of Tateyamaria omphalii DOK1-4 isolated from seawater in Dokdo.</title>
        <authorList>
            <person name="Kim J.H."/>
            <person name="Chi W.-J."/>
        </authorList>
    </citation>
    <scope>NUCLEOTIDE SEQUENCE [LARGE SCALE GENOMIC DNA]</scope>
    <source>
        <strain evidence="6 7">DOK1-4</strain>
    </source>
</reference>
<protein>
    <recommendedName>
        <fullName evidence="8">Intracellular septation protein A</fullName>
    </recommendedName>
</protein>
<feature type="transmembrane region" description="Helical" evidence="5">
    <location>
        <begin position="146"/>
        <end position="170"/>
    </location>
</feature>
<feature type="transmembrane region" description="Helical" evidence="5">
    <location>
        <begin position="49"/>
        <end position="71"/>
    </location>
</feature>
<keyword evidence="3 5" id="KW-1133">Transmembrane helix</keyword>
<dbReference type="AlphaFoldDB" id="A0A1P8MXY3"/>